<proteinExistence type="predicted"/>
<dbReference type="AlphaFoldDB" id="A0A2P2NZ17"/>
<evidence type="ECO:0000313" key="1">
    <source>
        <dbReference type="EMBL" id="MBX47693.1"/>
    </source>
</evidence>
<sequence length="20" mass="2334">MKLVSMLWSVYFSGLCAVLW</sequence>
<accession>A0A2P2NZ17</accession>
<organism evidence="1">
    <name type="scientific">Rhizophora mucronata</name>
    <name type="common">Asiatic mangrove</name>
    <dbReference type="NCBI Taxonomy" id="61149"/>
    <lineage>
        <taxon>Eukaryota</taxon>
        <taxon>Viridiplantae</taxon>
        <taxon>Streptophyta</taxon>
        <taxon>Embryophyta</taxon>
        <taxon>Tracheophyta</taxon>
        <taxon>Spermatophyta</taxon>
        <taxon>Magnoliopsida</taxon>
        <taxon>eudicotyledons</taxon>
        <taxon>Gunneridae</taxon>
        <taxon>Pentapetalae</taxon>
        <taxon>rosids</taxon>
        <taxon>fabids</taxon>
        <taxon>Malpighiales</taxon>
        <taxon>Rhizophoraceae</taxon>
        <taxon>Rhizophora</taxon>
    </lineage>
</organism>
<protein>
    <submittedName>
        <fullName evidence="1">Uncharacterized protein</fullName>
    </submittedName>
</protein>
<reference evidence="1" key="1">
    <citation type="submission" date="2018-02" db="EMBL/GenBank/DDBJ databases">
        <title>Rhizophora mucronata_Transcriptome.</title>
        <authorList>
            <person name="Meera S.P."/>
            <person name="Sreeshan A."/>
            <person name="Augustine A."/>
        </authorList>
    </citation>
    <scope>NUCLEOTIDE SEQUENCE</scope>
    <source>
        <tissue evidence="1">Leaf</tissue>
    </source>
</reference>
<dbReference type="EMBL" id="GGEC01067209">
    <property type="protein sequence ID" value="MBX47693.1"/>
    <property type="molecule type" value="Transcribed_RNA"/>
</dbReference>
<name>A0A2P2NZ17_RHIMU</name>